<gene>
    <name evidence="2" type="ORF">U9M48_026790</name>
</gene>
<dbReference type="EMBL" id="CP144750">
    <property type="protein sequence ID" value="WVZ79182.1"/>
    <property type="molecule type" value="Genomic_DNA"/>
</dbReference>
<reference evidence="2 3" key="1">
    <citation type="submission" date="2024-02" db="EMBL/GenBank/DDBJ databases">
        <title>High-quality chromosome-scale genome assembly of Pensacola bahiagrass (Paspalum notatum Flugge var. saurae).</title>
        <authorList>
            <person name="Vega J.M."/>
            <person name="Podio M."/>
            <person name="Orjuela J."/>
            <person name="Siena L.A."/>
            <person name="Pessino S.C."/>
            <person name="Combes M.C."/>
            <person name="Mariac C."/>
            <person name="Albertini E."/>
            <person name="Pupilli F."/>
            <person name="Ortiz J.P.A."/>
            <person name="Leblanc O."/>
        </authorList>
    </citation>
    <scope>NUCLEOTIDE SEQUENCE [LARGE SCALE GENOMIC DNA]</scope>
    <source>
        <strain evidence="2">R1</strain>
        <tissue evidence="2">Leaf</tissue>
    </source>
</reference>
<organism evidence="2 3">
    <name type="scientific">Paspalum notatum var. saurae</name>
    <dbReference type="NCBI Taxonomy" id="547442"/>
    <lineage>
        <taxon>Eukaryota</taxon>
        <taxon>Viridiplantae</taxon>
        <taxon>Streptophyta</taxon>
        <taxon>Embryophyta</taxon>
        <taxon>Tracheophyta</taxon>
        <taxon>Spermatophyta</taxon>
        <taxon>Magnoliopsida</taxon>
        <taxon>Liliopsida</taxon>
        <taxon>Poales</taxon>
        <taxon>Poaceae</taxon>
        <taxon>PACMAD clade</taxon>
        <taxon>Panicoideae</taxon>
        <taxon>Andropogonodae</taxon>
        <taxon>Paspaleae</taxon>
        <taxon>Paspalinae</taxon>
        <taxon>Paspalum</taxon>
    </lineage>
</organism>
<keyword evidence="3" id="KW-1185">Reference proteome</keyword>
<sequence length="113" mass="12803">MEKQLEKNGGEGTDERPGSADRKAEGRPTYLVFKGARNNFSRVVFSTMRKLRGYVFAQGRRRDVSKRLAKLSIEPVEMKRSKRNEGKKKINYAESSVGEGGTIHSMKVIIRRG</sequence>
<name>A0AAQ3WYM5_PASNO</name>
<evidence type="ECO:0000313" key="3">
    <source>
        <dbReference type="Proteomes" id="UP001341281"/>
    </source>
</evidence>
<protein>
    <submittedName>
        <fullName evidence="2">Uncharacterized protein</fullName>
    </submittedName>
</protein>
<feature type="compositionally biased region" description="Basic and acidic residues" evidence="1">
    <location>
        <begin position="1"/>
        <end position="26"/>
    </location>
</feature>
<dbReference type="AlphaFoldDB" id="A0AAQ3WYM5"/>
<feature type="region of interest" description="Disordered" evidence="1">
    <location>
        <begin position="1"/>
        <end position="28"/>
    </location>
</feature>
<proteinExistence type="predicted"/>
<accession>A0AAQ3WYM5</accession>
<evidence type="ECO:0000313" key="2">
    <source>
        <dbReference type="EMBL" id="WVZ79182.1"/>
    </source>
</evidence>
<dbReference type="Proteomes" id="UP001341281">
    <property type="component" value="Chromosome 06"/>
</dbReference>
<evidence type="ECO:0000256" key="1">
    <source>
        <dbReference type="SAM" id="MobiDB-lite"/>
    </source>
</evidence>